<comment type="catalytic activity">
    <reaction evidence="4">
        <text>N(6)-acetyl-L-lysyl-[protein] + NAD(+) + H2O = 2''-O-acetyl-ADP-D-ribose + nicotinamide + L-lysyl-[protein]</text>
        <dbReference type="Rhea" id="RHEA:43636"/>
        <dbReference type="Rhea" id="RHEA-COMP:9752"/>
        <dbReference type="Rhea" id="RHEA-COMP:10731"/>
        <dbReference type="ChEBI" id="CHEBI:15377"/>
        <dbReference type="ChEBI" id="CHEBI:17154"/>
        <dbReference type="ChEBI" id="CHEBI:29969"/>
        <dbReference type="ChEBI" id="CHEBI:57540"/>
        <dbReference type="ChEBI" id="CHEBI:61930"/>
        <dbReference type="ChEBI" id="CHEBI:83767"/>
        <dbReference type="EC" id="2.3.1.286"/>
    </reaction>
</comment>
<dbReference type="AlphaFoldDB" id="M8DBM9"/>
<evidence type="ECO:0000256" key="5">
    <source>
        <dbReference type="PROSITE-ProRule" id="PRU00236"/>
    </source>
</evidence>
<feature type="binding site" evidence="4">
    <location>
        <position position="209"/>
    </location>
    <ligand>
        <name>NAD(+)</name>
        <dbReference type="ChEBI" id="CHEBI:57540"/>
    </ligand>
</feature>
<dbReference type="Proteomes" id="UP000012081">
    <property type="component" value="Unassembled WGS sequence"/>
</dbReference>
<dbReference type="Gene3D" id="3.30.1600.10">
    <property type="entry name" value="SIR2/SIRT2 'Small Domain"/>
    <property type="match status" value="1"/>
</dbReference>
<dbReference type="InterPro" id="IPR029035">
    <property type="entry name" value="DHS-like_NAD/FAD-binding_dom"/>
</dbReference>
<feature type="binding site" evidence="4">
    <location>
        <position position="185"/>
    </location>
    <ligand>
        <name>NAD(+)</name>
        <dbReference type="ChEBI" id="CHEBI:57540"/>
    </ligand>
</feature>
<dbReference type="NCBIfam" id="NF001753">
    <property type="entry name" value="PRK00481.1-3"/>
    <property type="match status" value="1"/>
</dbReference>
<dbReference type="GO" id="GO:0070403">
    <property type="term" value="F:NAD+ binding"/>
    <property type="evidence" value="ECO:0007669"/>
    <property type="project" value="UniProtKB-UniRule"/>
</dbReference>
<keyword evidence="2 4" id="KW-0808">Transferase</keyword>
<evidence type="ECO:0000313" key="7">
    <source>
        <dbReference type="EMBL" id="EMT50818.1"/>
    </source>
</evidence>
<dbReference type="InterPro" id="IPR026590">
    <property type="entry name" value="Ssirtuin_cat_dom"/>
</dbReference>
<comment type="caution">
    <text evidence="4">Lacks conserved residue(s) required for the propagation of feature annotation.</text>
</comment>
<feature type="binding site" evidence="4 5">
    <location>
        <position position="124"/>
    </location>
    <ligand>
        <name>Zn(2+)</name>
        <dbReference type="ChEBI" id="CHEBI:29105"/>
    </ligand>
</feature>
<feature type="binding site" evidence="4">
    <location>
        <position position="20"/>
    </location>
    <ligand>
        <name>NAD(+)</name>
        <dbReference type="ChEBI" id="CHEBI:57540"/>
    </ligand>
</feature>
<feature type="binding site" evidence="4">
    <location>
        <position position="228"/>
    </location>
    <ligand>
        <name>NAD(+)</name>
        <dbReference type="ChEBI" id="CHEBI:57540"/>
    </ligand>
</feature>
<feature type="binding site" evidence="4">
    <location>
        <position position="24"/>
    </location>
    <ligand>
        <name>NAD(+)</name>
        <dbReference type="ChEBI" id="CHEBI:57540"/>
    </ligand>
</feature>
<reference evidence="7 8" key="1">
    <citation type="submission" date="2013-03" db="EMBL/GenBank/DDBJ databases">
        <title>Assembly of a new bacterial strain Brevibacillus borstelensis AK1.</title>
        <authorList>
            <person name="Rajan I."/>
            <person name="PoliReddy D."/>
            <person name="Sugumar T."/>
            <person name="Rathinam K."/>
            <person name="Alqarawi S."/>
            <person name="Khalil A.B."/>
            <person name="Sivakumar N."/>
        </authorList>
    </citation>
    <scope>NUCLEOTIDE SEQUENCE [LARGE SCALE GENOMIC DNA]</scope>
    <source>
        <strain evidence="7 8">AK1</strain>
    </source>
</reference>
<dbReference type="InterPro" id="IPR003000">
    <property type="entry name" value="Sirtuin"/>
</dbReference>
<feature type="binding site" evidence="4">
    <location>
        <position position="31"/>
    </location>
    <ligand>
        <name>nicotinamide</name>
        <dbReference type="ChEBI" id="CHEBI:17154"/>
    </ligand>
</feature>
<feature type="binding site" evidence="4 5">
    <location>
        <position position="127"/>
    </location>
    <ligand>
        <name>Zn(2+)</name>
        <dbReference type="ChEBI" id="CHEBI:29105"/>
    </ligand>
</feature>
<dbReference type="PANTHER" id="PTHR11085:SF10">
    <property type="entry name" value="NAD-DEPENDENT PROTEIN DEACYLASE SIRTUIN-5, MITOCHONDRIAL-RELATED"/>
    <property type="match status" value="1"/>
</dbReference>
<feature type="binding site" evidence="4">
    <location>
        <position position="100"/>
    </location>
    <ligand>
        <name>nicotinamide</name>
        <dbReference type="ChEBI" id="CHEBI:17154"/>
    </ligand>
</feature>
<feature type="binding site" evidence="4">
    <location>
        <position position="184"/>
    </location>
    <ligand>
        <name>NAD(+)</name>
        <dbReference type="ChEBI" id="CHEBI:57540"/>
    </ligand>
</feature>
<dbReference type="HAMAP" id="MF_01968">
    <property type="entry name" value="Sirtuin_ClassU"/>
    <property type="match status" value="1"/>
</dbReference>
<comment type="cofactor">
    <cofactor evidence="4">
        <name>Zn(2+)</name>
        <dbReference type="ChEBI" id="CHEBI:29105"/>
    </cofactor>
    <text evidence="4">Binds 1 zinc ion per subunit.</text>
</comment>
<name>M8DBM9_9BACL</name>
<dbReference type="EMBL" id="APBN01000012">
    <property type="protein sequence ID" value="EMT50818.1"/>
    <property type="molecule type" value="Genomic_DNA"/>
</dbReference>
<sequence length="241" mass="26747">MDELNKLLKDARHAIVFTGAGMSTESGLPDFRSARTGWWQGKDPARLASTDALRNNREEFVSFYRMRVEGLLSCKPHQGHVILAEWERRGQIKGIITQNVDGFHQRAGSRRVAELHGTLATLTCMRCTNKYESARYLDQGGTACECGGFLRPSVVLFGESLPEAAFAQAVEWTERADLFLVLGSSLAVSPANWFPEQAKARGAKLVIINRDATHLDGIADLLIQDAPIGDVLRKAEIEWKH</sequence>
<keyword evidence="3 4" id="KW-0520">NAD</keyword>
<dbReference type="GO" id="GO:0017136">
    <property type="term" value="F:histone deacetylase activity, NAD-dependent"/>
    <property type="evidence" value="ECO:0007669"/>
    <property type="project" value="TreeGrafter"/>
</dbReference>
<feature type="binding site" evidence="4">
    <location>
        <position position="100"/>
    </location>
    <ligand>
        <name>NAD(+)</name>
        <dbReference type="ChEBI" id="CHEBI:57540"/>
    </ligand>
</feature>
<dbReference type="PATRIC" id="fig|1300222.3.peg.4406"/>
<feature type="binding site" evidence="4">
    <location>
        <position position="101"/>
    </location>
    <ligand>
        <name>NAD(+)</name>
        <dbReference type="ChEBI" id="CHEBI:57540"/>
    </ligand>
</feature>
<feature type="active site" description="Proton acceptor" evidence="4 5">
    <location>
        <position position="116"/>
    </location>
</feature>
<comment type="caution">
    <text evidence="7">The sequence shown here is derived from an EMBL/GenBank/DDBJ whole genome shotgun (WGS) entry which is preliminary data.</text>
</comment>
<keyword evidence="4 5" id="KW-0479">Metal-binding</keyword>
<gene>
    <name evidence="4" type="primary">cobB</name>
    <name evidence="7" type="ORF">I532_20936</name>
</gene>
<dbReference type="PANTHER" id="PTHR11085">
    <property type="entry name" value="NAD-DEPENDENT PROTEIN DEACYLASE SIRTUIN-5, MITOCHONDRIAL-RELATED"/>
    <property type="match status" value="1"/>
</dbReference>
<dbReference type="OrthoDB" id="9800582at2"/>
<organism evidence="7 8">
    <name type="scientific">Brevibacillus borstelensis AK1</name>
    <dbReference type="NCBI Taxonomy" id="1300222"/>
    <lineage>
        <taxon>Bacteria</taxon>
        <taxon>Bacillati</taxon>
        <taxon>Bacillota</taxon>
        <taxon>Bacilli</taxon>
        <taxon>Bacillales</taxon>
        <taxon>Paenibacillaceae</taxon>
        <taxon>Brevibacillus</taxon>
    </lineage>
</organism>
<dbReference type="PROSITE" id="PS50305">
    <property type="entry name" value="SIRTUIN"/>
    <property type="match status" value="1"/>
</dbReference>
<evidence type="ECO:0000256" key="3">
    <source>
        <dbReference type="ARBA" id="ARBA00023027"/>
    </source>
</evidence>
<evidence type="ECO:0000256" key="4">
    <source>
        <dbReference type="HAMAP-Rule" id="MF_01968"/>
    </source>
</evidence>
<feature type="binding site" evidence="4 5">
    <location>
        <position position="146"/>
    </location>
    <ligand>
        <name>Zn(2+)</name>
        <dbReference type="ChEBI" id="CHEBI:29105"/>
    </ligand>
</feature>
<dbReference type="GO" id="GO:0008270">
    <property type="term" value="F:zinc ion binding"/>
    <property type="evidence" value="ECO:0007669"/>
    <property type="project" value="UniProtKB-UniRule"/>
</dbReference>
<proteinExistence type="inferred from homology"/>
<dbReference type="STRING" id="1300222.I532_20936"/>
<dbReference type="InterPro" id="IPR050134">
    <property type="entry name" value="NAD-dep_sirtuin_deacylases"/>
</dbReference>
<dbReference type="InterPro" id="IPR026591">
    <property type="entry name" value="Sirtuin_cat_small_dom_sf"/>
</dbReference>
<accession>M8DBM9</accession>
<feature type="binding site" evidence="4">
    <location>
        <position position="32"/>
    </location>
    <ligand>
        <name>NAD(+)</name>
        <dbReference type="ChEBI" id="CHEBI:57540"/>
    </ligand>
</feature>
<dbReference type="Gene3D" id="3.40.50.1220">
    <property type="entry name" value="TPP-binding domain"/>
    <property type="match status" value="1"/>
</dbReference>
<feature type="domain" description="Deacetylase sirtuin-type" evidence="6">
    <location>
        <begin position="1"/>
        <end position="241"/>
    </location>
</feature>
<dbReference type="EC" id="2.3.1.286" evidence="4"/>
<comment type="subcellular location">
    <subcellularLocation>
        <location evidence="4">Cytoplasm</location>
    </subcellularLocation>
</comment>
<feature type="binding site" evidence="4">
    <location>
        <position position="101"/>
    </location>
    <ligand>
        <name>nicotinamide</name>
        <dbReference type="ChEBI" id="CHEBI:17154"/>
    </ligand>
</feature>
<dbReference type="GO" id="GO:0005737">
    <property type="term" value="C:cytoplasm"/>
    <property type="evidence" value="ECO:0007669"/>
    <property type="project" value="UniProtKB-SubCell"/>
</dbReference>
<comment type="similarity">
    <text evidence="4">Belongs to the sirtuin family. Class U subfamily.</text>
</comment>
<evidence type="ECO:0000313" key="8">
    <source>
        <dbReference type="Proteomes" id="UP000012081"/>
    </source>
</evidence>
<feature type="binding site" evidence="4 5">
    <location>
        <position position="144"/>
    </location>
    <ligand>
        <name>Zn(2+)</name>
        <dbReference type="ChEBI" id="CHEBI:29105"/>
    </ligand>
</feature>
<evidence type="ECO:0000256" key="2">
    <source>
        <dbReference type="ARBA" id="ARBA00022679"/>
    </source>
</evidence>
<dbReference type="SUPFAM" id="SSF52467">
    <property type="entry name" value="DHS-like NAD/FAD-binding domain"/>
    <property type="match status" value="1"/>
</dbReference>
<feature type="binding site" evidence="4">
    <location>
        <position position="31"/>
    </location>
    <ligand>
        <name>NAD(+)</name>
        <dbReference type="ChEBI" id="CHEBI:57540"/>
    </ligand>
</feature>
<keyword evidence="4 5" id="KW-0862">Zinc</keyword>
<keyword evidence="8" id="KW-1185">Reference proteome</keyword>
<dbReference type="RefSeq" id="WP_003390802.1">
    <property type="nucleotide sequence ID" value="NZ_APBN01000012.1"/>
</dbReference>
<feature type="binding site" evidence="4">
    <location>
        <position position="98"/>
    </location>
    <ligand>
        <name>NAD(+)</name>
        <dbReference type="ChEBI" id="CHEBI:57540"/>
    </ligand>
</feature>
<dbReference type="InterPro" id="IPR028628">
    <property type="entry name" value="Sirtuin_class_U"/>
</dbReference>
<dbReference type="Pfam" id="PF02146">
    <property type="entry name" value="SIR2"/>
    <property type="match status" value="1"/>
</dbReference>
<feature type="binding site" evidence="4">
    <location>
        <position position="116"/>
    </location>
    <ligand>
        <name>NAD(+)</name>
        <dbReference type="ChEBI" id="CHEBI:57540"/>
    </ligand>
</feature>
<keyword evidence="1 4" id="KW-0963">Cytoplasm</keyword>
<evidence type="ECO:0000256" key="1">
    <source>
        <dbReference type="ARBA" id="ARBA00022490"/>
    </source>
</evidence>
<evidence type="ECO:0000259" key="6">
    <source>
        <dbReference type="PROSITE" id="PS50305"/>
    </source>
</evidence>
<protein>
    <recommendedName>
        <fullName evidence="4">NAD-dependent protein deacetylase</fullName>
        <ecNumber evidence="4">2.3.1.286</ecNumber>
    </recommendedName>
    <alternativeName>
        <fullName evidence="4">Regulatory protein SIR2 homolog</fullName>
    </alternativeName>
</protein>
<comment type="function">
    <text evidence="4">NAD-dependent protein deacetylase which modulates the activities of several enzymes which are inactive in their acetylated form.</text>
</comment>